<evidence type="ECO:0000256" key="1">
    <source>
        <dbReference type="SAM" id="MobiDB-lite"/>
    </source>
</evidence>
<comment type="caution">
    <text evidence="2">The sequence shown here is derived from an EMBL/GenBank/DDBJ whole genome shotgun (WGS) entry which is preliminary data.</text>
</comment>
<feature type="region of interest" description="Disordered" evidence="1">
    <location>
        <begin position="92"/>
        <end position="121"/>
    </location>
</feature>
<sequence>MLTVDWPATASKTAFCTPKLTSVPASLHNDPKSVGPTVTASSLLAPTPSPRNSAPHPRARATPPVWSGGCLLARQRGQHALSPGFSLVQRGAEPVDPRVSAGRPWRWTAPRTAPQESGDEVERLDRLSVGEAGPRRAEHPGMAVAEQSLFQEDKDVVILRSDAGCCSLRDFVSQS</sequence>
<accession>A0A166WZ88</accession>
<evidence type="ECO:0000313" key="2">
    <source>
        <dbReference type="EMBL" id="OAA35253.1"/>
    </source>
</evidence>
<protein>
    <submittedName>
        <fullName evidence="2">Uncharacterized protein</fullName>
    </submittedName>
</protein>
<name>A0A166WZ88_9HYPO</name>
<keyword evidence="3" id="KW-1185">Reference proteome</keyword>
<dbReference type="EMBL" id="AZHA01000044">
    <property type="protein sequence ID" value="OAA35253.1"/>
    <property type="molecule type" value="Genomic_DNA"/>
</dbReference>
<organism evidence="2 3">
    <name type="scientific">Beauveria brongniartii RCEF 3172</name>
    <dbReference type="NCBI Taxonomy" id="1081107"/>
    <lineage>
        <taxon>Eukaryota</taxon>
        <taxon>Fungi</taxon>
        <taxon>Dikarya</taxon>
        <taxon>Ascomycota</taxon>
        <taxon>Pezizomycotina</taxon>
        <taxon>Sordariomycetes</taxon>
        <taxon>Hypocreomycetidae</taxon>
        <taxon>Hypocreales</taxon>
        <taxon>Cordycipitaceae</taxon>
        <taxon>Beauveria</taxon>
        <taxon>Beauveria brongniartii</taxon>
    </lineage>
</organism>
<dbReference type="Proteomes" id="UP000076863">
    <property type="component" value="Unassembled WGS sequence"/>
</dbReference>
<evidence type="ECO:0000313" key="3">
    <source>
        <dbReference type="Proteomes" id="UP000076863"/>
    </source>
</evidence>
<feature type="region of interest" description="Disordered" evidence="1">
    <location>
        <begin position="17"/>
        <end position="61"/>
    </location>
</feature>
<dbReference type="AlphaFoldDB" id="A0A166WZ88"/>
<proteinExistence type="predicted"/>
<gene>
    <name evidence="2" type="ORF">BBO_08855</name>
</gene>
<reference evidence="2 3" key="1">
    <citation type="journal article" date="2016" name="Genome Biol. Evol.">
        <title>Divergent and convergent evolution of fungal pathogenicity.</title>
        <authorList>
            <person name="Shang Y."/>
            <person name="Xiao G."/>
            <person name="Zheng P."/>
            <person name="Cen K."/>
            <person name="Zhan S."/>
            <person name="Wang C."/>
        </authorList>
    </citation>
    <scope>NUCLEOTIDE SEQUENCE [LARGE SCALE GENOMIC DNA]</scope>
    <source>
        <strain evidence="2 3">RCEF 3172</strain>
    </source>
</reference>